<feature type="compositionally biased region" description="Basic and acidic residues" evidence="1">
    <location>
        <begin position="93"/>
        <end position="108"/>
    </location>
</feature>
<protein>
    <recommendedName>
        <fullName evidence="5">Secreted protein</fullName>
    </recommendedName>
</protein>
<name>A0A016WQB4_9BILA</name>
<accession>A0A016WQB4</accession>
<dbReference type="Proteomes" id="UP000024635">
    <property type="component" value="Unassembled WGS sequence"/>
</dbReference>
<dbReference type="AlphaFoldDB" id="A0A016WQB4"/>
<reference evidence="4" key="1">
    <citation type="journal article" date="2015" name="Nat. Genet.">
        <title>The genome and transcriptome of the zoonotic hookworm Ancylostoma ceylanicum identify infection-specific gene families.</title>
        <authorList>
            <person name="Schwarz E.M."/>
            <person name="Hu Y."/>
            <person name="Antoshechkin I."/>
            <person name="Miller M.M."/>
            <person name="Sternberg P.W."/>
            <person name="Aroian R.V."/>
        </authorList>
    </citation>
    <scope>NUCLEOTIDE SEQUENCE</scope>
    <source>
        <strain evidence="4">HY135</strain>
    </source>
</reference>
<feature type="signal peptide" evidence="2">
    <location>
        <begin position="1"/>
        <end position="23"/>
    </location>
</feature>
<evidence type="ECO:0000313" key="4">
    <source>
        <dbReference type="Proteomes" id="UP000024635"/>
    </source>
</evidence>
<dbReference type="EMBL" id="JARK01000168">
    <property type="protein sequence ID" value="EYC41452.1"/>
    <property type="molecule type" value="Genomic_DNA"/>
</dbReference>
<evidence type="ECO:0000256" key="2">
    <source>
        <dbReference type="SAM" id="SignalP"/>
    </source>
</evidence>
<proteinExistence type="predicted"/>
<keyword evidence="2" id="KW-0732">Signal</keyword>
<organism evidence="3 4">
    <name type="scientific">Ancylostoma ceylanicum</name>
    <dbReference type="NCBI Taxonomy" id="53326"/>
    <lineage>
        <taxon>Eukaryota</taxon>
        <taxon>Metazoa</taxon>
        <taxon>Ecdysozoa</taxon>
        <taxon>Nematoda</taxon>
        <taxon>Chromadorea</taxon>
        <taxon>Rhabditida</taxon>
        <taxon>Rhabditina</taxon>
        <taxon>Rhabditomorpha</taxon>
        <taxon>Strongyloidea</taxon>
        <taxon>Ancylostomatidae</taxon>
        <taxon>Ancylostomatinae</taxon>
        <taxon>Ancylostoma</taxon>
    </lineage>
</organism>
<evidence type="ECO:0000256" key="1">
    <source>
        <dbReference type="SAM" id="MobiDB-lite"/>
    </source>
</evidence>
<keyword evidence="4" id="KW-1185">Reference proteome</keyword>
<feature type="chain" id="PRO_5001491555" description="Secreted protein" evidence="2">
    <location>
        <begin position="24"/>
        <end position="114"/>
    </location>
</feature>
<sequence length="114" mass="12265">MATTTAAAACVCLLLLCTRRTTGWCCRSSWPWWLATLLPTFSKTRSTKCPSTLCAPHVPPRTSRAARGEGANMATTPAAAAAVLTASTTLARSDPRNERPGFVERWDDSSNCTF</sequence>
<gene>
    <name evidence="3" type="primary">Acey_s0568.g43</name>
    <name evidence="3" type="ORF">Y032_0568g43</name>
</gene>
<evidence type="ECO:0008006" key="5">
    <source>
        <dbReference type="Google" id="ProtNLM"/>
    </source>
</evidence>
<feature type="region of interest" description="Disordered" evidence="1">
    <location>
        <begin position="90"/>
        <end position="114"/>
    </location>
</feature>
<comment type="caution">
    <text evidence="3">The sequence shown here is derived from an EMBL/GenBank/DDBJ whole genome shotgun (WGS) entry which is preliminary data.</text>
</comment>
<evidence type="ECO:0000313" key="3">
    <source>
        <dbReference type="EMBL" id="EYC41452.1"/>
    </source>
</evidence>